<name>A0A0B2UKD1_9MICR</name>
<dbReference type="Proteomes" id="UP000031056">
    <property type="component" value="Unassembled WGS sequence"/>
</dbReference>
<keyword evidence="4" id="KW-1185">Reference proteome</keyword>
<proteinExistence type="predicted"/>
<keyword evidence="2" id="KW-1133">Transmembrane helix</keyword>
<comment type="caution">
    <text evidence="3">The sequence shown here is derived from an EMBL/GenBank/DDBJ whole genome shotgun (WGS) entry which is preliminary data.</text>
</comment>
<keyword evidence="2" id="KW-0472">Membrane</keyword>
<reference evidence="3 4" key="1">
    <citation type="journal article" date="2014" name="MBio">
        <title>The Ordospora colligata genome; evolution of extreme reduction in microsporidia and host-to-parasite horizontal gene transfer.</title>
        <authorList>
            <person name="Pombert J.-F."/>
            <person name="Haag K.L."/>
            <person name="Beidas S."/>
            <person name="Ebert D."/>
            <person name="Keeling P.J."/>
        </authorList>
    </citation>
    <scope>NUCLEOTIDE SEQUENCE [LARGE SCALE GENOMIC DNA]</scope>
    <source>
        <strain evidence="3 4">OC4</strain>
    </source>
</reference>
<feature type="transmembrane region" description="Helical" evidence="2">
    <location>
        <begin position="336"/>
        <end position="356"/>
    </location>
</feature>
<feature type="transmembrane region" description="Helical" evidence="2">
    <location>
        <begin position="510"/>
        <end position="528"/>
    </location>
</feature>
<evidence type="ECO:0000313" key="3">
    <source>
        <dbReference type="EMBL" id="KHN69507.1"/>
    </source>
</evidence>
<keyword evidence="2" id="KW-0812">Transmembrane</keyword>
<dbReference type="InParanoid" id="A0A0B2UKD1"/>
<evidence type="ECO:0000313" key="4">
    <source>
        <dbReference type="Proteomes" id="UP000031056"/>
    </source>
</evidence>
<gene>
    <name evidence="3" type="ORF">M896_060050</name>
</gene>
<feature type="transmembrane region" description="Helical" evidence="2">
    <location>
        <begin position="402"/>
        <end position="421"/>
    </location>
</feature>
<feature type="transmembrane region" description="Helical" evidence="2">
    <location>
        <begin position="368"/>
        <end position="390"/>
    </location>
</feature>
<organism evidence="3 4">
    <name type="scientific">Ordospora colligata OC4</name>
    <dbReference type="NCBI Taxonomy" id="1354746"/>
    <lineage>
        <taxon>Eukaryota</taxon>
        <taxon>Fungi</taxon>
        <taxon>Fungi incertae sedis</taxon>
        <taxon>Microsporidia</taxon>
        <taxon>Ordosporidae</taxon>
        <taxon>Ordospora</taxon>
    </lineage>
</organism>
<dbReference type="RefSeq" id="XP_014563549.1">
    <property type="nucleotide sequence ID" value="XM_014708063.1"/>
</dbReference>
<feature type="transmembrane region" description="Helical" evidence="2">
    <location>
        <begin position="304"/>
        <end position="324"/>
    </location>
</feature>
<feature type="region of interest" description="Disordered" evidence="1">
    <location>
        <begin position="181"/>
        <end position="212"/>
    </location>
</feature>
<dbReference type="EMBL" id="JOKQ01000006">
    <property type="protein sequence ID" value="KHN69507.1"/>
    <property type="molecule type" value="Genomic_DNA"/>
</dbReference>
<feature type="transmembrane region" description="Helical" evidence="2">
    <location>
        <begin position="463"/>
        <end position="482"/>
    </location>
</feature>
<evidence type="ECO:0000256" key="2">
    <source>
        <dbReference type="SAM" id="Phobius"/>
    </source>
</evidence>
<dbReference type="AlphaFoldDB" id="A0A0B2UKD1"/>
<dbReference type="HOGENOM" id="CLU_496145_0_0_1"/>
<protein>
    <submittedName>
        <fullName evidence="3">Uncharacterized protein</fullName>
    </submittedName>
</protein>
<evidence type="ECO:0000256" key="1">
    <source>
        <dbReference type="SAM" id="MobiDB-lite"/>
    </source>
</evidence>
<feature type="transmembrane region" description="Helical" evidence="2">
    <location>
        <begin position="428"/>
        <end position="443"/>
    </location>
</feature>
<dbReference type="GeneID" id="26261876"/>
<dbReference type="VEuPathDB" id="MicrosporidiaDB:M896_060050"/>
<sequence>MAKNKSMSSIGIAVATRLKKGFSNNPKNILKQCFIKIAQIDLKLYNYLVANKKNPELMELMKSRYKALDSIYKNIDSIRDENKDAIIKESIENTLLSKKIIKNENVPTESILNGIKDAYKSNDLKPKSYEYYNESLNIHIKYDKEKKQITKSSIKNDQEESKTESSDLETHLINPQGENNAKEHFHQTGQSSKDGSTDLVDNEGSGTSTLLATKALKDETKIEEKHAEAINTLTENHQKAKPNAPNNEPKIEEKHAEAINTLTENHQKATPLSNPVVLPAKVEKLNKSSDRTPKSSSPTERIDLLDLIGYFVCGIMLLMGVGYAAGINVSNSGVRASVFVISAILPIVSIVLSFNSMKVIQNEKRIKVSAAVALPAVSAVCVMITNLYVYLINMNVMSLCELLIHLSMTLLVVMSMSVCIWRDVYDEMLMCGVNVLMIIGYVIRRACINGSDVAMKLKNVVEIGLVVMPILAYVMMQVFRKIQKNKKEMKEKVQNEVQQGNKNEDRWTKIRMIVSFVGMVGMTFGWVLSSSQNVSVNNVAGYACELEST</sequence>
<accession>A0A0B2UKD1</accession>